<accession>A0ABN5AYH9</accession>
<dbReference type="RefSeq" id="WP_088768696.1">
    <property type="nucleotide sequence ID" value="NZ_CP022133.1"/>
</dbReference>
<evidence type="ECO:0000313" key="4">
    <source>
        <dbReference type="Proteomes" id="UP000197717"/>
    </source>
</evidence>
<dbReference type="InterPro" id="IPR041215">
    <property type="entry name" value="FlgO_dom"/>
</dbReference>
<protein>
    <recommendedName>
        <fullName evidence="2">FlgO domain-containing protein</fullName>
    </recommendedName>
</protein>
<keyword evidence="4" id="KW-1185">Reference proteome</keyword>
<dbReference type="Proteomes" id="UP000197717">
    <property type="component" value="Chromosome"/>
</dbReference>
<proteinExistence type="predicted"/>
<feature type="domain" description="FlgO" evidence="2">
    <location>
        <begin position="33"/>
        <end position="168"/>
    </location>
</feature>
<reference evidence="3 4" key="1">
    <citation type="submission" date="2017-06" db="EMBL/GenBank/DDBJ databases">
        <title>Complete genome sequence of Idiomarina piscisalsi strain 10PY1A isolated from soil of Soudi Arabia.</title>
        <authorList>
            <person name="Kim M.-C."/>
            <person name="Jung B.K."/>
            <person name="Budiyanto F."/>
            <person name="Nzila A."/>
            <person name="Shin J.-H."/>
        </authorList>
    </citation>
    <scope>NUCLEOTIDE SEQUENCE [LARGE SCALE GENOMIC DNA]</scope>
    <source>
        <strain evidence="3 4">10PY1A</strain>
    </source>
</reference>
<feature type="signal peptide" evidence="1">
    <location>
        <begin position="1"/>
        <end position="21"/>
    </location>
</feature>
<sequence length="186" mass="21160">MFLRSILLAVMTVLFSSSVIAHVINPHEKISDDLAAQLANQLQQANQHYGYSNIGVTRWVLAETLELPSQGDSMHKLSHQLSESLYAHLKERNLDVVEFRAQDYVTLTAEGSTNMTRNVDELEAQPKLDWVLVGTLSRKDDGAVVNLRIIDRRSQEVLAAANRYVPKHLYWPNKQTEMVDGRLQRH</sequence>
<evidence type="ECO:0000256" key="1">
    <source>
        <dbReference type="SAM" id="SignalP"/>
    </source>
</evidence>
<name>A0ABN5AYH9_9GAMM</name>
<keyword evidence="1" id="KW-0732">Signal</keyword>
<organism evidence="3 4">
    <name type="scientific">Idiomarina piscisalsi</name>
    <dbReference type="NCBI Taxonomy" id="1096243"/>
    <lineage>
        <taxon>Bacteria</taxon>
        <taxon>Pseudomonadati</taxon>
        <taxon>Pseudomonadota</taxon>
        <taxon>Gammaproteobacteria</taxon>
        <taxon>Alteromonadales</taxon>
        <taxon>Idiomarinaceae</taxon>
        <taxon>Idiomarina</taxon>
    </lineage>
</organism>
<feature type="chain" id="PRO_5045041461" description="FlgO domain-containing protein" evidence="1">
    <location>
        <begin position="22"/>
        <end position="186"/>
    </location>
</feature>
<evidence type="ECO:0000313" key="3">
    <source>
        <dbReference type="EMBL" id="ASG66323.1"/>
    </source>
</evidence>
<dbReference type="EMBL" id="CP022133">
    <property type="protein sequence ID" value="ASG66323.1"/>
    <property type="molecule type" value="Genomic_DNA"/>
</dbReference>
<dbReference type="Pfam" id="PF17680">
    <property type="entry name" value="FlgO"/>
    <property type="match status" value="1"/>
</dbReference>
<evidence type="ECO:0000259" key="2">
    <source>
        <dbReference type="Pfam" id="PF17680"/>
    </source>
</evidence>
<gene>
    <name evidence="3" type="ORF">CEW91_09300</name>
</gene>